<name>A0A6B2L2S2_9EUKA</name>
<dbReference type="PANTHER" id="PTHR42877">
    <property type="entry name" value="L-ORNITHINE N(5)-MONOOXYGENASE-RELATED"/>
    <property type="match status" value="1"/>
</dbReference>
<comment type="similarity">
    <text evidence="1">Belongs to the FAD-binding monooxygenase family.</text>
</comment>
<dbReference type="InterPro" id="IPR036188">
    <property type="entry name" value="FAD/NAD-bd_sf"/>
</dbReference>
<reference evidence="2" key="1">
    <citation type="journal article" date="2020" name="J. Eukaryot. Microbiol.">
        <title>De novo Sequencing, Assembly and Annotation of the Transcriptome for the Free-Living Testate Amoeba Arcella intermedia.</title>
        <authorList>
            <person name="Ribeiro G.M."/>
            <person name="Porfirio-Sousa A.L."/>
            <person name="Maurer-Alcala X.X."/>
            <person name="Katz L.A."/>
            <person name="Lahr D.J.G."/>
        </authorList>
    </citation>
    <scope>NUCLEOTIDE SEQUENCE</scope>
</reference>
<protein>
    <submittedName>
        <fullName evidence="2">Uncharacterized protein</fullName>
    </submittedName>
</protein>
<dbReference type="Pfam" id="PF13738">
    <property type="entry name" value="Pyr_redox_3"/>
    <property type="match status" value="1"/>
</dbReference>
<evidence type="ECO:0000256" key="1">
    <source>
        <dbReference type="ARBA" id="ARBA00010139"/>
    </source>
</evidence>
<accession>A0A6B2L2S2</accession>
<dbReference type="Gene3D" id="3.50.50.60">
    <property type="entry name" value="FAD/NAD(P)-binding domain"/>
    <property type="match status" value="2"/>
</dbReference>
<organism evidence="2">
    <name type="scientific">Arcella intermedia</name>
    <dbReference type="NCBI Taxonomy" id="1963864"/>
    <lineage>
        <taxon>Eukaryota</taxon>
        <taxon>Amoebozoa</taxon>
        <taxon>Tubulinea</taxon>
        <taxon>Elardia</taxon>
        <taxon>Arcellinida</taxon>
        <taxon>Sphaerothecina</taxon>
        <taxon>Arcellidae</taxon>
        <taxon>Arcella</taxon>
    </lineage>
</organism>
<sequence length="457" mass="52915">MKFQVFEKGGRPGGTWYFNQYPGCACDVASYLYSYSFEYYNWSAKFAPQPEIRDYLDGVVKKYKIEENILFNTAVNGLEWDQKLCLWKITTTSDTFYANVIINAIGALHDPSFPDIKGSERFQGYTVHSSAMKRDYSPDNKSIAVIGNAASALQLVPEIAKTAKKVYIFQRSPNWVTDKQDYKYPQIIRAMLYYVPPLAWIHRVWLYIHNEYFYLIFFNKDSKVNQFAQTRLVMMMKQILGDDDLVKKLTPDYPIGCKRVLISDKLEYYHALKKSNVTLITDPIQGISEDGVSTALQKFEVDDIIYATGFHVGKFRFTIKGKDGKIVDLDTLKTSFLGVCFPDLPNFYSLLGPNTGLGHNSIIYMIECQVEFVFKMLEFQVQKDLKSITVKKESALNWVNSLTPKFSHLVWSASCTSYYKDQKGFNYTLYPGFTFSYWGELIRAFWQKSHHFQFHKS</sequence>
<dbReference type="EMBL" id="GIBP01002291">
    <property type="protein sequence ID" value="NDV31260.1"/>
    <property type="molecule type" value="Transcribed_RNA"/>
</dbReference>
<proteinExistence type="inferred from homology"/>
<dbReference type="AlphaFoldDB" id="A0A6B2L2S2"/>
<dbReference type="PANTHER" id="PTHR42877:SF4">
    <property type="entry name" value="FAD_NAD(P)-BINDING DOMAIN-CONTAINING PROTEIN-RELATED"/>
    <property type="match status" value="1"/>
</dbReference>
<evidence type="ECO:0000313" key="2">
    <source>
        <dbReference type="EMBL" id="NDV31260.1"/>
    </source>
</evidence>
<dbReference type="InterPro" id="IPR051209">
    <property type="entry name" value="FAD-bind_Monooxygenase_sf"/>
</dbReference>
<dbReference type="SUPFAM" id="SSF51905">
    <property type="entry name" value="FAD/NAD(P)-binding domain"/>
    <property type="match status" value="2"/>
</dbReference>